<organism evidence="1 2">
    <name type="scientific">Acanthoscelides obtectus</name>
    <name type="common">Bean weevil</name>
    <name type="synonym">Bruchus obtectus</name>
    <dbReference type="NCBI Taxonomy" id="200917"/>
    <lineage>
        <taxon>Eukaryota</taxon>
        <taxon>Metazoa</taxon>
        <taxon>Ecdysozoa</taxon>
        <taxon>Arthropoda</taxon>
        <taxon>Hexapoda</taxon>
        <taxon>Insecta</taxon>
        <taxon>Pterygota</taxon>
        <taxon>Neoptera</taxon>
        <taxon>Endopterygota</taxon>
        <taxon>Coleoptera</taxon>
        <taxon>Polyphaga</taxon>
        <taxon>Cucujiformia</taxon>
        <taxon>Chrysomeloidea</taxon>
        <taxon>Chrysomelidae</taxon>
        <taxon>Bruchinae</taxon>
        <taxon>Bruchini</taxon>
        <taxon>Acanthoscelides</taxon>
    </lineage>
</organism>
<proteinExistence type="predicted"/>
<name>A0A9P0JMM4_ACAOB</name>
<evidence type="ECO:0000313" key="2">
    <source>
        <dbReference type="Proteomes" id="UP001152888"/>
    </source>
</evidence>
<accession>A0A9P0JMM4</accession>
<sequence>MEGWLAYGNAVNYKQLMKAIRYAFALASKKAQKSTSLNNEEIDIEFYPKKDTGFQRIGSAKCIVAFLSFTSNEGATFRHVADRFDLSMSTWYLLKWGFQEQQGVYVDGSHIKIDTLREDPDSYLNRKKFYSIQMQVICDDNRKIRDVFIG</sequence>
<keyword evidence="2" id="KW-1185">Reference proteome</keyword>
<dbReference type="OrthoDB" id="6781908at2759"/>
<comment type="caution">
    <text evidence="1">The sequence shown here is derived from an EMBL/GenBank/DDBJ whole genome shotgun (WGS) entry which is preliminary data.</text>
</comment>
<evidence type="ECO:0000313" key="1">
    <source>
        <dbReference type="EMBL" id="CAH1957402.1"/>
    </source>
</evidence>
<protein>
    <submittedName>
        <fullName evidence="1">Uncharacterized protein</fullName>
    </submittedName>
</protein>
<dbReference type="AlphaFoldDB" id="A0A9P0JMM4"/>
<gene>
    <name evidence="1" type="ORF">ACAOBT_LOCUS2070</name>
</gene>
<dbReference type="Proteomes" id="UP001152888">
    <property type="component" value="Unassembled WGS sequence"/>
</dbReference>
<dbReference type="EMBL" id="CAKOFQ010006670">
    <property type="protein sequence ID" value="CAH1957402.1"/>
    <property type="molecule type" value="Genomic_DNA"/>
</dbReference>
<reference evidence="1" key="1">
    <citation type="submission" date="2022-03" db="EMBL/GenBank/DDBJ databases">
        <authorList>
            <person name="Sayadi A."/>
        </authorList>
    </citation>
    <scope>NUCLEOTIDE SEQUENCE</scope>
</reference>